<proteinExistence type="predicted"/>
<keyword evidence="4" id="KW-1185">Reference proteome</keyword>
<reference evidence="3" key="1">
    <citation type="submission" date="2022-07" db="EMBL/GenBank/DDBJ databases">
        <title>Genome analysis of Parmales, a sister group of diatoms, reveals the evolutionary specialization of diatoms from phago-mixotrophs to photoautotrophs.</title>
        <authorList>
            <person name="Ban H."/>
            <person name="Sato S."/>
            <person name="Yoshikawa S."/>
            <person name="Kazumasa Y."/>
            <person name="Nakamura Y."/>
            <person name="Ichinomiya M."/>
            <person name="Saitoh K."/>
            <person name="Sato N."/>
            <person name="Blanc-Mathieu R."/>
            <person name="Endo H."/>
            <person name="Kuwata A."/>
            <person name="Ogata H."/>
        </authorList>
    </citation>
    <scope>NUCLEOTIDE SEQUENCE</scope>
</reference>
<dbReference type="OrthoDB" id="190289at2759"/>
<dbReference type="Proteomes" id="UP001165082">
    <property type="component" value="Unassembled WGS sequence"/>
</dbReference>
<evidence type="ECO:0000313" key="3">
    <source>
        <dbReference type="EMBL" id="GMH63373.1"/>
    </source>
</evidence>
<keyword evidence="2" id="KW-0812">Transmembrane</keyword>
<keyword evidence="2" id="KW-0472">Membrane</keyword>
<evidence type="ECO:0000256" key="1">
    <source>
        <dbReference type="SAM" id="MobiDB-lite"/>
    </source>
</evidence>
<feature type="region of interest" description="Disordered" evidence="1">
    <location>
        <begin position="15"/>
        <end position="38"/>
    </location>
</feature>
<name>A0A9W7E5M8_9STRA</name>
<dbReference type="AlphaFoldDB" id="A0A9W7E5M8"/>
<feature type="transmembrane region" description="Helical" evidence="2">
    <location>
        <begin position="336"/>
        <end position="359"/>
    </location>
</feature>
<feature type="transmembrane region" description="Helical" evidence="2">
    <location>
        <begin position="380"/>
        <end position="398"/>
    </location>
</feature>
<evidence type="ECO:0000256" key="2">
    <source>
        <dbReference type="SAM" id="Phobius"/>
    </source>
</evidence>
<feature type="transmembrane region" description="Helical" evidence="2">
    <location>
        <begin position="445"/>
        <end position="464"/>
    </location>
</feature>
<protein>
    <submittedName>
        <fullName evidence="3">Uncharacterized protein</fullName>
    </submittedName>
</protein>
<keyword evidence="2" id="KW-1133">Transmembrane helix</keyword>
<organism evidence="3 4">
    <name type="scientific">Triparma retinervis</name>
    <dbReference type="NCBI Taxonomy" id="2557542"/>
    <lineage>
        <taxon>Eukaryota</taxon>
        <taxon>Sar</taxon>
        <taxon>Stramenopiles</taxon>
        <taxon>Ochrophyta</taxon>
        <taxon>Bolidophyceae</taxon>
        <taxon>Parmales</taxon>
        <taxon>Triparmaceae</taxon>
        <taxon>Triparma</taxon>
    </lineage>
</organism>
<feature type="transmembrane region" description="Helical" evidence="2">
    <location>
        <begin position="723"/>
        <end position="746"/>
    </location>
</feature>
<gene>
    <name evidence="3" type="ORF">TrRE_jg8279</name>
</gene>
<accession>A0A9W7E5M8</accession>
<comment type="caution">
    <text evidence="3">The sequence shown here is derived from an EMBL/GenBank/DDBJ whole genome shotgun (WGS) entry which is preliminary data.</text>
</comment>
<dbReference type="EMBL" id="BRXZ01001135">
    <property type="protein sequence ID" value="GMH63373.1"/>
    <property type="molecule type" value="Genomic_DNA"/>
</dbReference>
<sequence length="750" mass="85067">MFNFSSNKDATFEERSTSEVTFEMTDEPARATSAPKGGHLSSFGTASLSAGLKEVRTSVSSATASLVTKFDHGEAGSDFMDNIDFSEKVESRISVSEIDKLSEMSEAEMIAHLKSGDFSTAALPTAHAVIASCMIAPHDDRVDFVEGMWVERLGHDMCWHLDRVTTVHKIMDDNVDWSKLKEGEVAPWTAYYDFHAQKMMNKAKLRVPEEGLKRIFGYNPWIWQQYAVLKVEEQIRFQQNHFKDFDKIDIDMLAKSEWDKFVNHEGNEDLKARIEDPRFDNAQKALLHHILSPFRVMEGLRNAGTERENAGFNTDWDMSDERLSAYTYLGVLGSGWLVPLLCVFVQFSAPLLLGSYALANSDRKESGWCDDSETWSDDKIKGKLMIFTVVILYLSKIVPDAVFNFLRSVGEGVDAHSKVMALRKLIWDRGEDFNLGQMVGYKLDLYMNTGYVCLLYTLNLFILFTTDDVIEMMLNAMAVEFVLKMDEEFASTDWWDPDKRWIRAGALELTIGSTLRKSHLSSAVKFEKHYKISVGALTKVFGEDVVHKFLLQDEELAEKDRVNRMYLSPEDAINLKLADLAKKNNMGDALVKQFVKPVVSFGVISRIVHYFAPKQGPNTLFNRYSEFYTWSRWHTIMYSGLASLPSVESVYASEDNKKISPNDHILNKEGHIVSFANFSRNVEGMAAKYVVSILTGVEILRGPALFVKRGEVIKFIYRSTDGVVMWFNVAVQCIFPVFILLSAFAVPSCY</sequence>
<evidence type="ECO:0000313" key="4">
    <source>
        <dbReference type="Proteomes" id="UP001165082"/>
    </source>
</evidence>